<evidence type="ECO:0000256" key="1">
    <source>
        <dbReference type="ARBA" id="ARBA00005440"/>
    </source>
</evidence>
<sequence>MEITHLSLALILFSIHITSFLCLAFGGSAPVLDISGKKLRAGTGYYILPVIRGSGGGLTLASTSNETCPLDVVQEQHGKENGLPITFKPVNPKKGVVRVSTNLNFKFSGASICGQSSTVWKLDYDELIGRYFVTSGGVEGNPGVETGSNWFKIEEYESDYKLVFCPMFCDNCKVMCRDVGVFLQDGKRRLGLSDVPFRVMFRKA</sequence>
<organism evidence="2 3">
    <name type="scientific">Penstemon smallii</name>
    <dbReference type="NCBI Taxonomy" id="265156"/>
    <lineage>
        <taxon>Eukaryota</taxon>
        <taxon>Viridiplantae</taxon>
        <taxon>Streptophyta</taxon>
        <taxon>Embryophyta</taxon>
        <taxon>Tracheophyta</taxon>
        <taxon>Spermatophyta</taxon>
        <taxon>Magnoliopsida</taxon>
        <taxon>eudicotyledons</taxon>
        <taxon>Gunneridae</taxon>
        <taxon>Pentapetalae</taxon>
        <taxon>asterids</taxon>
        <taxon>lamiids</taxon>
        <taxon>Lamiales</taxon>
        <taxon>Plantaginaceae</taxon>
        <taxon>Cheloneae</taxon>
        <taxon>Penstemon</taxon>
    </lineage>
</organism>
<dbReference type="PANTHER" id="PTHR33107">
    <property type="entry name" value="KUNITZ TRYPSIN INHIBITOR 2"/>
    <property type="match status" value="1"/>
</dbReference>
<evidence type="ECO:0000313" key="3">
    <source>
        <dbReference type="Proteomes" id="UP001634393"/>
    </source>
</evidence>
<keyword evidence="3" id="KW-1185">Reference proteome</keyword>
<accession>A0ABD3SKG3</accession>
<dbReference type="SMART" id="SM00452">
    <property type="entry name" value="STI"/>
    <property type="match status" value="1"/>
</dbReference>
<dbReference type="PANTHER" id="PTHR33107:SF5">
    <property type="entry name" value="KUNITZ TRYPSIN INHIBITOR 5"/>
    <property type="match status" value="1"/>
</dbReference>
<name>A0ABD3SKG3_9LAMI</name>
<dbReference type="SUPFAM" id="SSF50386">
    <property type="entry name" value="STI-like"/>
    <property type="match status" value="1"/>
</dbReference>
<dbReference type="InterPro" id="IPR011065">
    <property type="entry name" value="Kunitz_inhibitor_STI-like_sf"/>
</dbReference>
<dbReference type="AlphaFoldDB" id="A0ABD3SKG3"/>
<evidence type="ECO:0000313" key="2">
    <source>
        <dbReference type="EMBL" id="KAL3824978.1"/>
    </source>
</evidence>
<comment type="caution">
    <text evidence="2">The sequence shown here is derived from an EMBL/GenBank/DDBJ whole genome shotgun (WGS) entry which is preliminary data.</text>
</comment>
<dbReference type="Pfam" id="PF00197">
    <property type="entry name" value="Kunitz_legume"/>
    <property type="match status" value="1"/>
</dbReference>
<dbReference type="CDD" id="cd23375">
    <property type="entry name" value="beta-trefoil_STI_VvMLP-like"/>
    <property type="match status" value="1"/>
</dbReference>
<proteinExistence type="inferred from homology"/>
<dbReference type="InterPro" id="IPR002160">
    <property type="entry name" value="Prot_inh_Kunz-lg"/>
</dbReference>
<dbReference type="Gene3D" id="2.80.10.50">
    <property type="match status" value="1"/>
</dbReference>
<comment type="similarity">
    <text evidence="1">Belongs to the protease inhibitor I3 (leguminous Kunitz-type inhibitor) family.</text>
</comment>
<gene>
    <name evidence="2" type="ORF">ACJIZ3_021007</name>
</gene>
<protein>
    <submittedName>
        <fullName evidence="2">Uncharacterized protein</fullName>
    </submittedName>
</protein>
<dbReference type="PRINTS" id="PR00291">
    <property type="entry name" value="KUNITZINHBTR"/>
</dbReference>
<dbReference type="EMBL" id="JBJXBP010000006">
    <property type="protein sequence ID" value="KAL3824978.1"/>
    <property type="molecule type" value="Genomic_DNA"/>
</dbReference>
<dbReference type="Proteomes" id="UP001634393">
    <property type="component" value="Unassembled WGS sequence"/>
</dbReference>
<reference evidence="2 3" key="1">
    <citation type="submission" date="2024-12" db="EMBL/GenBank/DDBJ databases">
        <title>The unique morphological basis and parallel evolutionary history of personate flowers in Penstemon.</title>
        <authorList>
            <person name="Depatie T.H."/>
            <person name="Wessinger C.A."/>
        </authorList>
    </citation>
    <scope>NUCLEOTIDE SEQUENCE [LARGE SCALE GENOMIC DNA]</scope>
    <source>
        <strain evidence="2">WTNN_2</strain>
        <tissue evidence="2">Leaf</tissue>
    </source>
</reference>